<protein>
    <recommendedName>
        <fullName evidence="3">Letm1 RBD domain-containing protein</fullName>
    </recommendedName>
</protein>
<sequence>MISMRYVSSKSRLPLRHTSARLYLSTNASTTNDQDVKRTMIPTQPKRLKILDLIKGVPSGMKLLLKDVERYYNINAASHSRNNEWTNKGGLNYIPRRQSEQQRQLIRDVWKVAAPLAFVNIPILGNFVFPLIALNPSFFLTKHFYAFEHHRRFVSENYRSRKGAFGSTANEFFNLIMTNSECKDMKKLLKVQDGDDAGVLLDGLEFFNLCEQVDWKSISISGTAMNHLGTSSGMSSLAMMITPNYMIRSRLQLKVKDIVLDDCNLLREGQHDLNCISLTDAEVLDACDLRGLPCNLGVSYDTMRRCLSNYLSIMKPVHEKIGKRKLIKDYSGVMFMMYLQPVRYQLSKLV</sequence>
<organism evidence="4 5">
    <name type="scientific">Chaetoceros tenuissimus</name>
    <dbReference type="NCBI Taxonomy" id="426638"/>
    <lineage>
        <taxon>Eukaryota</taxon>
        <taxon>Sar</taxon>
        <taxon>Stramenopiles</taxon>
        <taxon>Ochrophyta</taxon>
        <taxon>Bacillariophyta</taxon>
        <taxon>Coscinodiscophyceae</taxon>
        <taxon>Chaetocerotophycidae</taxon>
        <taxon>Chaetocerotales</taxon>
        <taxon>Chaetocerotaceae</taxon>
        <taxon>Chaetoceros</taxon>
    </lineage>
</organism>
<dbReference type="InterPro" id="IPR033122">
    <property type="entry name" value="LETM1-like_RBD"/>
</dbReference>
<evidence type="ECO:0000256" key="1">
    <source>
        <dbReference type="PROSITE-ProRule" id="PRU01094"/>
    </source>
</evidence>
<feature type="domain" description="Letm1 RBD" evidence="3">
    <location>
        <begin position="156"/>
        <end position="350"/>
    </location>
</feature>
<evidence type="ECO:0000313" key="4">
    <source>
        <dbReference type="EMBL" id="GFH60735.1"/>
    </source>
</evidence>
<keyword evidence="1" id="KW-0496">Mitochondrion</keyword>
<dbReference type="PROSITE" id="PS51758">
    <property type="entry name" value="LETM1_RBD"/>
    <property type="match status" value="1"/>
</dbReference>
<gene>
    <name evidence="4" type="ORF">CTEN210_17211</name>
</gene>
<dbReference type="Pfam" id="PF07766">
    <property type="entry name" value="LETM1_RBD"/>
    <property type="match status" value="1"/>
</dbReference>
<keyword evidence="2" id="KW-1133">Transmembrane helix</keyword>
<dbReference type="EMBL" id="BLLK01000069">
    <property type="protein sequence ID" value="GFH60735.1"/>
    <property type="molecule type" value="Genomic_DNA"/>
</dbReference>
<name>A0AAD3DCB3_9STRA</name>
<keyword evidence="2" id="KW-0812">Transmembrane</keyword>
<evidence type="ECO:0000313" key="5">
    <source>
        <dbReference type="Proteomes" id="UP001054902"/>
    </source>
</evidence>
<comment type="caution">
    <text evidence="4">The sequence shown here is derived from an EMBL/GenBank/DDBJ whole genome shotgun (WGS) entry which is preliminary data.</text>
</comment>
<dbReference type="AlphaFoldDB" id="A0AAD3DCB3"/>
<keyword evidence="2" id="KW-0472">Membrane</keyword>
<dbReference type="GO" id="GO:0043022">
    <property type="term" value="F:ribosome binding"/>
    <property type="evidence" value="ECO:0007669"/>
    <property type="project" value="InterPro"/>
</dbReference>
<reference evidence="4 5" key="1">
    <citation type="journal article" date="2021" name="Sci. Rep.">
        <title>The genome of the diatom Chaetoceros tenuissimus carries an ancient integrated fragment of an extant virus.</title>
        <authorList>
            <person name="Hongo Y."/>
            <person name="Kimura K."/>
            <person name="Takaki Y."/>
            <person name="Yoshida Y."/>
            <person name="Baba S."/>
            <person name="Kobayashi G."/>
            <person name="Nagasaki K."/>
            <person name="Hano T."/>
            <person name="Tomaru Y."/>
        </authorList>
    </citation>
    <scope>NUCLEOTIDE SEQUENCE [LARGE SCALE GENOMIC DNA]</scope>
    <source>
        <strain evidence="4 5">NIES-3715</strain>
    </source>
</reference>
<proteinExistence type="predicted"/>
<feature type="transmembrane region" description="Helical" evidence="2">
    <location>
        <begin position="112"/>
        <end position="134"/>
    </location>
</feature>
<evidence type="ECO:0000256" key="2">
    <source>
        <dbReference type="SAM" id="Phobius"/>
    </source>
</evidence>
<keyword evidence="5" id="KW-1185">Reference proteome</keyword>
<evidence type="ECO:0000259" key="3">
    <source>
        <dbReference type="PROSITE" id="PS51758"/>
    </source>
</evidence>
<accession>A0AAD3DCB3</accession>
<dbReference type="Proteomes" id="UP001054902">
    <property type="component" value="Unassembled WGS sequence"/>
</dbReference>